<protein>
    <recommendedName>
        <fullName evidence="2">Peptidase M1 membrane alanine aminopeptidase domain-containing protein</fullName>
    </recommendedName>
</protein>
<feature type="domain" description="Peptidase M1 membrane alanine aminopeptidase" evidence="2">
    <location>
        <begin position="859"/>
        <end position="1064"/>
    </location>
</feature>
<dbReference type="Gene3D" id="1.10.390.10">
    <property type="entry name" value="Neutral Protease Domain 2"/>
    <property type="match status" value="1"/>
</dbReference>
<dbReference type="InterPro" id="IPR014782">
    <property type="entry name" value="Peptidase_M1_dom"/>
</dbReference>
<feature type="transmembrane region" description="Helical" evidence="1">
    <location>
        <begin position="405"/>
        <end position="424"/>
    </location>
</feature>
<keyword evidence="1" id="KW-0472">Membrane</keyword>
<dbReference type="EMBL" id="CP074572">
    <property type="protein sequence ID" value="QVK23498.1"/>
    <property type="molecule type" value="Genomic_DNA"/>
</dbReference>
<feature type="transmembrane region" description="Helical" evidence="1">
    <location>
        <begin position="353"/>
        <end position="374"/>
    </location>
</feature>
<reference evidence="3 4" key="1">
    <citation type="journal article" date="2012" name="Int. J. Syst. Evol. Microbiol.">
        <title>Shewanella dokdonensis sp. nov., isolated from seawater.</title>
        <authorList>
            <person name="Sung H.R."/>
            <person name="Yoon J.H."/>
            <person name="Ghim S.Y."/>
        </authorList>
    </citation>
    <scope>NUCLEOTIDE SEQUENCE [LARGE SCALE GENOMIC DNA]</scope>
    <source>
        <strain evidence="3 4">DSM 23626</strain>
    </source>
</reference>
<proteinExistence type="predicted"/>
<gene>
    <name evidence="3" type="ORF">KHX94_01590</name>
</gene>
<evidence type="ECO:0000256" key="1">
    <source>
        <dbReference type="SAM" id="Phobius"/>
    </source>
</evidence>
<feature type="transmembrane region" description="Helical" evidence="1">
    <location>
        <begin position="100"/>
        <end position="125"/>
    </location>
</feature>
<keyword evidence="1" id="KW-1133">Transmembrane helix</keyword>
<dbReference type="Proteomes" id="UP000676428">
    <property type="component" value="Chromosome"/>
</dbReference>
<accession>A0ABX8DFJ3</accession>
<keyword evidence="1" id="KW-0812">Transmembrane</keyword>
<evidence type="ECO:0000313" key="4">
    <source>
        <dbReference type="Proteomes" id="UP000676428"/>
    </source>
</evidence>
<name>A0ABX8DFJ3_9GAMM</name>
<dbReference type="Pfam" id="PF01433">
    <property type="entry name" value="Peptidase_M1"/>
    <property type="match status" value="1"/>
</dbReference>
<feature type="transmembrane region" description="Helical" evidence="1">
    <location>
        <begin position="54"/>
        <end position="79"/>
    </location>
</feature>
<feature type="transmembrane region" description="Helical" evidence="1">
    <location>
        <begin position="557"/>
        <end position="579"/>
    </location>
</feature>
<keyword evidence="4" id="KW-1185">Reference proteome</keyword>
<evidence type="ECO:0000259" key="2">
    <source>
        <dbReference type="Pfam" id="PF01433"/>
    </source>
</evidence>
<feature type="transmembrane region" description="Helical" evidence="1">
    <location>
        <begin position="175"/>
        <end position="191"/>
    </location>
</feature>
<dbReference type="SUPFAM" id="SSF55486">
    <property type="entry name" value="Metalloproteases ('zincins'), catalytic domain"/>
    <property type="match status" value="1"/>
</dbReference>
<feature type="transmembrane region" description="Helical" evidence="1">
    <location>
        <begin position="310"/>
        <end position="333"/>
    </location>
</feature>
<sequence>MLLALLRFEWRYYLRQPSFYVVALLLFFISFFAVVSENVRIGGGGEVLKNSPFAISQTLLIMGIISMFAVVNFVGSTAVRNQQCQMEEILYSKPLQPLAYHLGRFIGSYLVVLAVFAFVPLAMWLGSYMPWVDASRFGPNRLAYYLVPFVTLSMPTLLLLSALFYAMASRFRSMMGMYLTAVLLFVLYNLSGEMASQPQYRNIAAILDPFGLRAFADVSRYWTMSEKNTLVAGLHGVLLLNRGLWLVVALLLLLLSGIWRYPQLVQKKERKTKKVDAIPTLKPLSQLLLPTAPSVFSQFNTRVKFEIRQVLLSASFMVLGAITIFTLGSQLLGSYGWYGTSDWPVTQNMVDNISGATSLLMVLVLIYYSAEIVWRERSSGMGDIIDSLPVPNLVFWSSKLLSTMLVMLLLYVLATATTIVFQLFKGQYNLELAQYAIRLGYFNLLPLFLSVILAFFLQVVSPNKYAGMGLFIAYFLTSLVMANWGLGHSLYNFGQSPFMRYSDMNGYGWSLKTHTLYLIYWGAFSLILFVVGYALYHRGPQQGLRYRLAMLGQQMGTVGKLSVAAATVLFVLMGSYLFYQTTVVNEYVTSEAQMDLQADYEKLYKQYESQPGLTTTAVNAAIDIFPERRAIKADVSVNWQNRSGEAISRILVNLPSHTKATDLQIDIPGATLGEFDDKYHVAWLEFAQPLAPATAISGHIRLLRQTVGIEESGFDYEVVHNGTFINNWSLLPRFGYNAGYELDDRHEREKRGLQDRPRAHKLEDSRFYTQNFFGVDGGFIDFQATVSTSADQVAIVPGYLQKEWQENGRRYFHYQMDSPMVNFYSILSGHYALKKQDYKGIAIEVYYHPTHGWNVDRMMEAVRDAIDYYSQAFGPYQHRQLRIIEFPGYRSFAQSFANTVPYSEKIGFVTDLRDGEKIDPVYYVTAHEVAHQWWGHQLGAADVQGSAVLSESLSQYSALMVLQHKYGAEILRKFLKYELDRYLRGRSAEQKEELPLLRTEGQSYIHYQKGSVIMMAIADHLGEQRLNDNLKAFLERYRYRNDPYPTTLDLLTYLQRDTSAEQSQFIDESFRDITLYDLRMTKATVVALDDGKFKVSMDIFAQRKVADGQGKETEKPLNEAIDIGAFSADPDKLQNPQQVLLLQKYPLHSGDNHLEIILDSKPAYVGVDPYVKLVDRDAADNIYKL</sequence>
<feature type="transmembrane region" description="Helical" evidence="1">
    <location>
        <begin position="469"/>
        <end position="494"/>
    </location>
</feature>
<feature type="transmembrane region" description="Helical" evidence="1">
    <location>
        <begin position="514"/>
        <end position="536"/>
    </location>
</feature>
<feature type="transmembrane region" description="Helical" evidence="1">
    <location>
        <begin position="145"/>
        <end position="168"/>
    </location>
</feature>
<organism evidence="3 4">
    <name type="scientific">Shewanella dokdonensis</name>
    <dbReference type="NCBI Taxonomy" id="712036"/>
    <lineage>
        <taxon>Bacteria</taxon>
        <taxon>Pseudomonadati</taxon>
        <taxon>Pseudomonadota</taxon>
        <taxon>Gammaproteobacteria</taxon>
        <taxon>Alteromonadales</taxon>
        <taxon>Shewanellaceae</taxon>
        <taxon>Shewanella</taxon>
    </lineage>
</organism>
<feature type="transmembrane region" description="Helical" evidence="1">
    <location>
        <begin position="436"/>
        <end position="457"/>
    </location>
</feature>
<feature type="transmembrane region" description="Helical" evidence="1">
    <location>
        <begin position="12"/>
        <end position="34"/>
    </location>
</feature>
<feature type="transmembrane region" description="Helical" evidence="1">
    <location>
        <begin position="243"/>
        <end position="261"/>
    </location>
</feature>
<dbReference type="InterPro" id="IPR027268">
    <property type="entry name" value="Peptidase_M4/M1_CTD_sf"/>
</dbReference>
<evidence type="ECO:0000313" key="3">
    <source>
        <dbReference type="EMBL" id="QVK23498.1"/>
    </source>
</evidence>
<dbReference type="RefSeq" id="WP_213682123.1">
    <property type="nucleotide sequence ID" value="NZ_CP074572.1"/>
</dbReference>